<dbReference type="EMBL" id="CP068570">
    <property type="protein sequence ID" value="QQZ49430.1"/>
    <property type="molecule type" value="Genomic_DNA"/>
</dbReference>
<evidence type="ECO:0000313" key="2">
    <source>
        <dbReference type="EMBL" id="QQZ49430.1"/>
    </source>
</evidence>
<gene>
    <name evidence="2" type="ORF">JKL49_20890</name>
</gene>
<accession>A0A974S776</accession>
<proteinExistence type="predicted"/>
<protein>
    <submittedName>
        <fullName evidence="2">Uncharacterized protein</fullName>
    </submittedName>
</protein>
<reference evidence="2" key="1">
    <citation type="submission" date="2021-01" db="EMBL/GenBank/DDBJ databases">
        <title>Genome sequence of Phenylobacterium sp. 20VBR1 isolated from a valley glaceir, Ny-Alesund, Svalbard.</title>
        <authorList>
            <person name="Thomas F.A."/>
            <person name="Krishnan K.P."/>
            <person name="Sinha R.K."/>
        </authorList>
    </citation>
    <scope>NUCLEOTIDE SEQUENCE</scope>
    <source>
        <strain evidence="2">20VBR1</strain>
    </source>
</reference>
<feature type="region of interest" description="Disordered" evidence="1">
    <location>
        <begin position="92"/>
        <end position="117"/>
    </location>
</feature>
<organism evidence="2">
    <name type="scientific">Phenylobacterium glaciei</name>
    <dbReference type="NCBI Taxonomy" id="2803784"/>
    <lineage>
        <taxon>Bacteria</taxon>
        <taxon>Pseudomonadati</taxon>
        <taxon>Pseudomonadota</taxon>
        <taxon>Alphaproteobacteria</taxon>
        <taxon>Caulobacterales</taxon>
        <taxon>Caulobacteraceae</taxon>
        <taxon>Phenylobacterium</taxon>
    </lineage>
</organism>
<sequence>MLRAVVDYDLAESALRTEVARQYPEVRIGPGYTYDHGVQKIPFNLTLVLPPLDLNRAAIAQAEARRTEAGARWRPCRPRCWRRRTRRPPAWRRRGTPNNWLATGTSPSPARRRRGARRWCGPARAIGSTTWPPRPPCWTPNWHCWTPGGRTTRRSSIWRTPCGPFDPAEHALLQDSFRRLGVAR</sequence>
<dbReference type="AlphaFoldDB" id="A0A974S776"/>
<name>A0A974S776_9CAUL</name>
<evidence type="ECO:0000256" key="1">
    <source>
        <dbReference type="SAM" id="MobiDB-lite"/>
    </source>
</evidence>